<dbReference type="SUPFAM" id="SSF53335">
    <property type="entry name" value="S-adenosyl-L-methionine-dependent methyltransferases"/>
    <property type="match status" value="1"/>
</dbReference>
<dbReference type="RefSeq" id="XP_007905224.1">
    <property type="nucleotide sequence ID" value="XM_007907033.2"/>
</dbReference>
<keyword evidence="1" id="KW-0808">Transferase</keyword>
<dbReference type="GO" id="GO:0005829">
    <property type="term" value="C:cytosol"/>
    <property type="evidence" value="ECO:0007669"/>
    <property type="project" value="TreeGrafter"/>
</dbReference>
<dbReference type="Proteomes" id="UP000314986">
    <property type="component" value="Unassembled WGS sequence"/>
</dbReference>
<accession>A0A4W3JIG0</accession>
<dbReference type="GeneTree" id="ENSGT00940000161297"/>
<dbReference type="Gene3D" id="3.40.50.150">
    <property type="entry name" value="Vaccinia Virus protein VP39"/>
    <property type="match status" value="1"/>
</dbReference>
<keyword evidence="2" id="KW-0949">S-adenosyl-L-methionine</keyword>
<dbReference type="InterPro" id="IPR029063">
    <property type="entry name" value="SAM-dependent_MTases_sf"/>
</dbReference>
<name>A0A4W3JIG0_CALMI</name>
<reference evidence="5" key="1">
    <citation type="journal article" date="2006" name="Science">
        <title>Ancient noncoding elements conserved in the human genome.</title>
        <authorList>
            <person name="Venkatesh B."/>
            <person name="Kirkness E.F."/>
            <person name="Loh Y.H."/>
            <person name="Halpern A.L."/>
            <person name="Lee A.P."/>
            <person name="Johnson J."/>
            <person name="Dandona N."/>
            <person name="Viswanathan L.D."/>
            <person name="Tay A."/>
            <person name="Venter J.C."/>
            <person name="Strausberg R.L."/>
            <person name="Brenner S."/>
        </authorList>
    </citation>
    <scope>NUCLEOTIDE SEQUENCE [LARGE SCALE GENOMIC DNA]</scope>
</reference>
<organism evidence="4 5">
    <name type="scientific">Callorhinchus milii</name>
    <name type="common">Ghost shark</name>
    <dbReference type="NCBI Taxonomy" id="7868"/>
    <lineage>
        <taxon>Eukaryota</taxon>
        <taxon>Metazoa</taxon>
        <taxon>Chordata</taxon>
        <taxon>Craniata</taxon>
        <taxon>Vertebrata</taxon>
        <taxon>Chondrichthyes</taxon>
        <taxon>Holocephali</taxon>
        <taxon>Chimaeriformes</taxon>
        <taxon>Callorhinchidae</taxon>
        <taxon>Callorhinchus</taxon>
    </lineage>
</organism>
<evidence type="ECO:0000313" key="5">
    <source>
        <dbReference type="Proteomes" id="UP000314986"/>
    </source>
</evidence>
<dbReference type="GO" id="GO:0032991">
    <property type="term" value="C:protein-containing complex"/>
    <property type="evidence" value="ECO:0007669"/>
    <property type="project" value="TreeGrafter"/>
</dbReference>
<dbReference type="Ensembl" id="ENSCMIT00000038389.1">
    <property type="protein sequence ID" value="ENSCMIP00000037843.1"/>
    <property type="gene ID" value="ENSCMIG00000015912.1"/>
</dbReference>
<gene>
    <name evidence="4" type="primary">LOC103187504</name>
</gene>
<evidence type="ECO:0000256" key="1">
    <source>
        <dbReference type="ARBA" id="ARBA00022603"/>
    </source>
</evidence>
<reference evidence="4" key="4">
    <citation type="submission" date="2025-08" db="UniProtKB">
        <authorList>
            <consortium name="Ensembl"/>
        </authorList>
    </citation>
    <scope>IDENTIFICATION</scope>
</reference>
<keyword evidence="1" id="KW-0489">Methyltransferase</keyword>
<dbReference type="GeneID" id="103187504"/>
<evidence type="ECO:0000256" key="3">
    <source>
        <dbReference type="SAM" id="MobiDB-lite"/>
    </source>
</evidence>
<dbReference type="OrthoDB" id="413520at2759"/>
<feature type="compositionally biased region" description="Polar residues" evidence="3">
    <location>
        <begin position="1"/>
        <end position="21"/>
    </location>
</feature>
<reference evidence="5" key="2">
    <citation type="journal article" date="2007" name="PLoS Biol.">
        <title>Survey sequencing and comparative analysis of the elephant shark (Callorhinchus milii) genome.</title>
        <authorList>
            <person name="Venkatesh B."/>
            <person name="Kirkness E.F."/>
            <person name="Loh Y.H."/>
            <person name="Halpern A.L."/>
            <person name="Lee A.P."/>
            <person name="Johnson J."/>
            <person name="Dandona N."/>
            <person name="Viswanathan L.D."/>
            <person name="Tay A."/>
            <person name="Venter J.C."/>
            <person name="Strausberg R.L."/>
            <person name="Brenner S."/>
        </authorList>
    </citation>
    <scope>NUCLEOTIDE SEQUENCE [LARGE SCALE GENOMIC DNA]</scope>
</reference>
<reference evidence="4" key="5">
    <citation type="submission" date="2025-09" db="UniProtKB">
        <authorList>
            <consortium name="Ensembl"/>
        </authorList>
    </citation>
    <scope>IDENTIFICATION</scope>
</reference>
<evidence type="ECO:0000313" key="4">
    <source>
        <dbReference type="Ensembl" id="ENSCMIP00000037843.1"/>
    </source>
</evidence>
<keyword evidence="5" id="KW-1185">Reference proteome</keyword>
<dbReference type="InParanoid" id="A0A4W3JIG0"/>
<dbReference type="KEGG" id="cmk:103187504"/>
<dbReference type="STRING" id="7868.ENSCMIP00000037843"/>
<protein>
    <submittedName>
        <fullName evidence="4">Protein-lysine methyltransferase METTL21B-like</fullName>
    </submittedName>
</protein>
<dbReference type="AlphaFoldDB" id="A0A4W3JIG0"/>
<dbReference type="Pfam" id="PF10294">
    <property type="entry name" value="Methyltransf_16"/>
    <property type="match status" value="1"/>
</dbReference>
<sequence>MALQQDGNASPEEPNTTNTSLAADDYSDCEQPETCFEFSGHRLKITQHSKTLFGVSAFIWDAGIFLCKYIEKQNMDFTGKKVIELGSGTGLVGIFAGLLGANVTLTDRWHVLDQIKSNVFANIPASALDRCKVCALLWGTDHTHFPSDYDFIFGSDIVYNKDFYTLLPKTLEHLSNAGTEIYLASAMRSQKIVYFHEVTLPQYFKCDLVCNDENRLISIYRLTKKYTEPGK</sequence>
<dbReference type="PANTHER" id="PTHR14614">
    <property type="entry name" value="HEPATOCELLULAR CARCINOMA-ASSOCIATED ANTIGEN"/>
    <property type="match status" value="1"/>
</dbReference>
<evidence type="ECO:0000256" key="2">
    <source>
        <dbReference type="ARBA" id="ARBA00022691"/>
    </source>
</evidence>
<feature type="region of interest" description="Disordered" evidence="3">
    <location>
        <begin position="1"/>
        <end position="24"/>
    </location>
</feature>
<proteinExistence type="predicted"/>
<dbReference type="InterPro" id="IPR019410">
    <property type="entry name" value="Methyltransf_16"/>
</dbReference>
<reference evidence="5" key="3">
    <citation type="journal article" date="2014" name="Nature">
        <title>Elephant shark genome provides unique insights into gnathostome evolution.</title>
        <authorList>
            <consortium name="International Elephant Shark Genome Sequencing Consortium"/>
            <person name="Venkatesh B."/>
            <person name="Lee A.P."/>
            <person name="Ravi V."/>
            <person name="Maurya A.K."/>
            <person name="Lian M.M."/>
            <person name="Swann J.B."/>
            <person name="Ohta Y."/>
            <person name="Flajnik M.F."/>
            <person name="Sutoh Y."/>
            <person name="Kasahara M."/>
            <person name="Hoon S."/>
            <person name="Gangu V."/>
            <person name="Roy S.W."/>
            <person name="Irimia M."/>
            <person name="Korzh V."/>
            <person name="Kondrychyn I."/>
            <person name="Lim Z.W."/>
            <person name="Tay B.H."/>
            <person name="Tohari S."/>
            <person name="Kong K.W."/>
            <person name="Ho S."/>
            <person name="Lorente-Galdos B."/>
            <person name="Quilez J."/>
            <person name="Marques-Bonet T."/>
            <person name="Raney B.J."/>
            <person name="Ingham P.W."/>
            <person name="Tay A."/>
            <person name="Hillier L.W."/>
            <person name="Minx P."/>
            <person name="Boehm T."/>
            <person name="Wilson R.K."/>
            <person name="Brenner S."/>
            <person name="Warren W.C."/>
        </authorList>
    </citation>
    <scope>NUCLEOTIDE SEQUENCE [LARGE SCALE GENOMIC DNA]</scope>
</reference>
<dbReference type="OMA" id="HRVEDKN"/>
<dbReference type="PANTHER" id="PTHR14614:SF5">
    <property type="entry name" value="EEF1A LYSINE METHYLTRANSFERASE 3"/>
    <property type="match status" value="1"/>
</dbReference>
<dbReference type="GO" id="GO:0032259">
    <property type="term" value="P:methylation"/>
    <property type="evidence" value="ECO:0007669"/>
    <property type="project" value="UniProtKB-KW"/>
</dbReference>
<dbReference type="GO" id="GO:0008168">
    <property type="term" value="F:methyltransferase activity"/>
    <property type="evidence" value="ECO:0007669"/>
    <property type="project" value="UniProtKB-KW"/>
</dbReference>